<dbReference type="SMART" id="SM00062">
    <property type="entry name" value="PBPb"/>
    <property type="match status" value="1"/>
</dbReference>
<dbReference type="Pfam" id="PF00497">
    <property type="entry name" value="SBP_bac_3"/>
    <property type="match status" value="1"/>
</dbReference>
<dbReference type="InterPro" id="IPR001638">
    <property type="entry name" value="Solute-binding_3/MltF_N"/>
</dbReference>
<feature type="signal peptide" evidence="3">
    <location>
        <begin position="1"/>
        <end position="22"/>
    </location>
</feature>
<feature type="domain" description="Solute-binding protein family 3/N-terminal" evidence="4">
    <location>
        <begin position="24"/>
        <end position="246"/>
    </location>
</feature>
<organism evidence="5 6">
    <name type="scientific">Paraphotobacterium marinum</name>
    <dbReference type="NCBI Taxonomy" id="1755811"/>
    <lineage>
        <taxon>Bacteria</taxon>
        <taxon>Pseudomonadati</taxon>
        <taxon>Pseudomonadota</taxon>
        <taxon>Gammaproteobacteria</taxon>
        <taxon>Vibrionales</taxon>
        <taxon>Vibrionaceae</taxon>
        <taxon>Paraphotobacterium</taxon>
    </lineage>
</organism>
<gene>
    <name evidence="5" type="ORF">CF386_03365</name>
</gene>
<dbReference type="OrthoDB" id="368476at2"/>
<dbReference type="Gene3D" id="3.40.190.10">
    <property type="entry name" value="Periplasmic binding protein-like II"/>
    <property type="match status" value="2"/>
</dbReference>
<dbReference type="EMBL" id="CP022355">
    <property type="protein sequence ID" value="ASK78142.1"/>
    <property type="molecule type" value="Genomic_DNA"/>
</dbReference>
<feature type="chain" id="PRO_5012578277" evidence="3">
    <location>
        <begin position="23"/>
        <end position="252"/>
    </location>
</feature>
<sequence>MKLILKYLFLIISIFLPFFSMAQTFNVGLSGNYPPFGFLKNDKLSGFEIDVWNQIAQRTNNKVKFTTSNFSGLFGLLETGRIDTIANQITPTTERKNKYLFSQPYTYGGAQFAVKKDSKYQKISDLKGKSIVVNLGTDYEQMLKAYNAKHQYNFKIVTMDTGIEQNVIIGHSASFVMDRASILYNIKKFNLPIRLLEKPFNSIQSAYPFVKNEKGIKLKKLVDSTIQKMREDGSLTKISIKWFGADITKSPN</sequence>
<keyword evidence="6" id="KW-1185">Reference proteome</keyword>
<proteinExistence type="inferred from homology"/>
<reference evidence="5 6" key="1">
    <citation type="journal article" date="2016" name="Int. J. Syst. Evol. Microbiol.">
        <title>Paraphotobacterium marinum gen. nov., sp. nov., a member of the family Vibrionaceae, isolated from surface seawater.</title>
        <authorList>
            <person name="Huang Z."/>
            <person name="Dong C."/>
            <person name="Shao Z."/>
        </authorList>
    </citation>
    <scope>NUCLEOTIDE SEQUENCE [LARGE SCALE GENOMIC DNA]</scope>
    <source>
        <strain evidence="5 6">NSCS20N07D</strain>
    </source>
</reference>
<keyword evidence="2 3" id="KW-0732">Signal</keyword>
<evidence type="ECO:0000256" key="3">
    <source>
        <dbReference type="SAM" id="SignalP"/>
    </source>
</evidence>
<accession>A0A220VD88</accession>
<dbReference type="KEGG" id="pmai:CF386_03365"/>
<comment type="similarity">
    <text evidence="1">Belongs to the bacterial solute-binding protein 3 family.</text>
</comment>
<dbReference type="AlphaFoldDB" id="A0A220VD88"/>
<dbReference type="RefSeq" id="WP_089073051.1">
    <property type="nucleotide sequence ID" value="NZ_CBCSAM010000012.1"/>
</dbReference>
<dbReference type="PANTHER" id="PTHR35936:SF19">
    <property type="entry name" value="AMINO-ACID-BINDING PROTEIN YXEM-RELATED"/>
    <property type="match status" value="1"/>
</dbReference>
<evidence type="ECO:0000259" key="4">
    <source>
        <dbReference type="SMART" id="SM00062"/>
    </source>
</evidence>
<dbReference type="SUPFAM" id="SSF53850">
    <property type="entry name" value="Periplasmic binding protein-like II"/>
    <property type="match status" value="1"/>
</dbReference>
<protein>
    <submittedName>
        <fullName evidence="5">Amino acid ABC transporter substrate-binding protein</fullName>
    </submittedName>
</protein>
<evidence type="ECO:0000313" key="5">
    <source>
        <dbReference type="EMBL" id="ASK78142.1"/>
    </source>
</evidence>
<evidence type="ECO:0000313" key="6">
    <source>
        <dbReference type="Proteomes" id="UP000242175"/>
    </source>
</evidence>
<evidence type="ECO:0000256" key="1">
    <source>
        <dbReference type="ARBA" id="ARBA00010333"/>
    </source>
</evidence>
<name>A0A220VD88_9GAMM</name>
<evidence type="ECO:0000256" key="2">
    <source>
        <dbReference type="ARBA" id="ARBA00022729"/>
    </source>
</evidence>
<dbReference type="PANTHER" id="PTHR35936">
    <property type="entry name" value="MEMBRANE-BOUND LYTIC MUREIN TRANSGLYCOSYLASE F"/>
    <property type="match status" value="1"/>
</dbReference>
<dbReference type="Proteomes" id="UP000242175">
    <property type="component" value="Chromosome large"/>
</dbReference>